<reference evidence="1 2" key="1">
    <citation type="submission" date="2014-10" db="EMBL/GenBank/DDBJ databases">
        <title>Draft genome of anammox bacterium scalindua brodae, obtained using differential coverage binning of sequence data from two enrichment reactors.</title>
        <authorList>
            <person name="Speth D.R."/>
            <person name="Russ L."/>
            <person name="Kartal B."/>
            <person name="Op den Camp H.J."/>
            <person name="Dutilh B.E."/>
            <person name="Jetten M.S."/>
        </authorList>
    </citation>
    <scope>NUCLEOTIDE SEQUENCE [LARGE SCALE GENOMIC DNA]</scope>
    <source>
        <strain evidence="1">RU1</strain>
    </source>
</reference>
<gene>
    <name evidence="1" type="ORF">SCABRO_02560</name>
</gene>
<evidence type="ECO:0000313" key="2">
    <source>
        <dbReference type="Proteomes" id="UP000030652"/>
    </source>
</evidence>
<proteinExistence type="predicted"/>
<name>A0A0B0EI03_9BACT</name>
<organism evidence="1 2">
    <name type="scientific">Candidatus Scalindua brodae</name>
    <dbReference type="NCBI Taxonomy" id="237368"/>
    <lineage>
        <taxon>Bacteria</taxon>
        <taxon>Pseudomonadati</taxon>
        <taxon>Planctomycetota</taxon>
        <taxon>Candidatus Brocadiia</taxon>
        <taxon>Candidatus Brocadiales</taxon>
        <taxon>Candidatus Scalinduaceae</taxon>
        <taxon>Candidatus Scalindua</taxon>
    </lineage>
</organism>
<dbReference type="EMBL" id="JRYO01000184">
    <property type="protein sequence ID" value="KHE91671.1"/>
    <property type="molecule type" value="Genomic_DNA"/>
</dbReference>
<sequence>MFQKIYYSAVWIFGISEKNLIVANMKQVFTQRKKDMQKI</sequence>
<evidence type="ECO:0000313" key="1">
    <source>
        <dbReference type="EMBL" id="KHE91671.1"/>
    </source>
</evidence>
<dbReference type="AlphaFoldDB" id="A0A0B0EI03"/>
<comment type="caution">
    <text evidence="1">The sequence shown here is derived from an EMBL/GenBank/DDBJ whole genome shotgun (WGS) entry which is preliminary data.</text>
</comment>
<accession>A0A0B0EI03</accession>
<dbReference type="Proteomes" id="UP000030652">
    <property type="component" value="Unassembled WGS sequence"/>
</dbReference>
<protein>
    <submittedName>
        <fullName evidence="1">Uncharacterized protein</fullName>
    </submittedName>
</protein>